<evidence type="ECO:0000259" key="9">
    <source>
        <dbReference type="Pfam" id="PF07885"/>
    </source>
</evidence>
<keyword evidence="4 8" id="KW-1133">Transmembrane helix</keyword>
<dbReference type="Proteomes" id="UP000323410">
    <property type="component" value="Unassembled WGS sequence"/>
</dbReference>
<accession>A0A5D0XX43</accession>
<evidence type="ECO:0000313" key="10">
    <source>
        <dbReference type="EMBL" id="TYD00602.1"/>
    </source>
</evidence>
<feature type="domain" description="Potassium channel" evidence="9">
    <location>
        <begin position="123"/>
        <end position="199"/>
    </location>
</feature>
<protein>
    <submittedName>
        <fullName evidence="10">Two pore domain potassium channel family protein</fullName>
    </submittedName>
</protein>
<keyword evidence="11" id="KW-1185">Reference proteome</keyword>
<keyword evidence="2" id="KW-0813">Transport</keyword>
<dbReference type="InterPro" id="IPR013099">
    <property type="entry name" value="K_chnl_dom"/>
</dbReference>
<dbReference type="Gene3D" id="1.20.5.110">
    <property type="match status" value="1"/>
</dbReference>
<evidence type="ECO:0000256" key="6">
    <source>
        <dbReference type="ARBA" id="ARBA00023136"/>
    </source>
</evidence>
<dbReference type="InterPro" id="IPR027359">
    <property type="entry name" value="Volt_channel_dom_sf"/>
</dbReference>
<evidence type="ECO:0000256" key="4">
    <source>
        <dbReference type="ARBA" id="ARBA00022989"/>
    </source>
</evidence>
<organism evidence="10 11">
    <name type="scientific">Arthrobacter echini</name>
    <dbReference type="NCBI Taxonomy" id="1529066"/>
    <lineage>
        <taxon>Bacteria</taxon>
        <taxon>Bacillati</taxon>
        <taxon>Actinomycetota</taxon>
        <taxon>Actinomycetes</taxon>
        <taxon>Micrococcales</taxon>
        <taxon>Micrococcaceae</taxon>
        <taxon>Arthrobacter</taxon>
    </lineage>
</organism>
<sequence length="245" mass="27078">MSQASWEARAEWPLAGAAILFLVVYSMQVIGQPNGTWAVILLTVIWIIWVVFLVDYAVRLYLAEHRRRWFIRNIHELLIVALPMLRPLRLLRLITLLRTLHKVGGHALRGRLVTYVIGSVAILSYVAALTVLDIERMEPGANITSMGDALWWAMATITTVGYGDFYPVTIVGRLIATALMIGGIAVLGVVTATLASWLVESVAAETTAEVESGDQALQNELAEVKEQLRLLLESNRTTTSEKTPS</sequence>
<evidence type="ECO:0000256" key="3">
    <source>
        <dbReference type="ARBA" id="ARBA00022692"/>
    </source>
</evidence>
<dbReference type="EMBL" id="VSLD01000001">
    <property type="protein sequence ID" value="TYD00602.1"/>
    <property type="molecule type" value="Genomic_DNA"/>
</dbReference>
<dbReference type="Pfam" id="PF07885">
    <property type="entry name" value="Ion_trans_2"/>
    <property type="match status" value="1"/>
</dbReference>
<keyword evidence="7 10" id="KW-0407">Ion channel</keyword>
<dbReference type="GO" id="GO:0008076">
    <property type="term" value="C:voltage-gated potassium channel complex"/>
    <property type="evidence" value="ECO:0007669"/>
    <property type="project" value="InterPro"/>
</dbReference>
<dbReference type="PRINTS" id="PR00169">
    <property type="entry name" value="KCHANNEL"/>
</dbReference>
<feature type="transmembrane region" description="Helical" evidence="8">
    <location>
        <begin position="37"/>
        <end position="62"/>
    </location>
</feature>
<evidence type="ECO:0000313" key="11">
    <source>
        <dbReference type="Proteomes" id="UP000323410"/>
    </source>
</evidence>
<evidence type="ECO:0000256" key="2">
    <source>
        <dbReference type="ARBA" id="ARBA00022448"/>
    </source>
</evidence>
<comment type="subcellular location">
    <subcellularLocation>
        <location evidence="1">Membrane</location>
        <topology evidence="1">Multi-pass membrane protein</topology>
    </subcellularLocation>
</comment>
<dbReference type="OrthoDB" id="9799090at2"/>
<dbReference type="InterPro" id="IPR028325">
    <property type="entry name" value="VG_K_chnl"/>
</dbReference>
<dbReference type="PANTHER" id="PTHR11537">
    <property type="entry name" value="VOLTAGE-GATED POTASSIUM CHANNEL"/>
    <property type="match status" value="1"/>
</dbReference>
<keyword evidence="5" id="KW-0406">Ion transport</keyword>
<evidence type="ECO:0000256" key="8">
    <source>
        <dbReference type="SAM" id="Phobius"/>
    </source>
</evidence>
<proteinExistence type="predicted"/>
<dbReference type="RefSeq" id="WP_148599903.1">
    <property type="nucleotide sequence ID" value="NZ_VSLD01000001.1"/>
</dbReference>
<evidence type="ECO:0000256" key="5">
    <source>
        <dbReference type="ARBA" id="ARBA00023065"/>
    </source>
</evidence>
<dbReference type="AlphaFoldDB" id="A0A5D0XX43"/>
<keyword evidence="3 8" id="KW-0812">Transmembrane</keyword>
<dbReference type="GO" id="GO:0005249">
    <property type="term" value="F:voltage-gated potassium channel activity"/>
    <property type="evidence" value="ECO:0007669"/>
    <property type="project" value="InterPro"/>
</dbReference>
<dbReference type="Gene3D" id="1.10.287.70">
    <property type="match status" value="1"/>
</dbReference>
<dbReference type="GO" id="GO:0001508">
    <property type="term" value="P:action potential"/>
    <property type="evidence" value="ECO:0007669"/>
    <property type="project" value="TreeGrafter"/>
</dbReference>
<feature type="transmembrane region" description="Helical" evidence="8">
    <location>
        <begin position="174"/>
        <end position="199"/>
    </location>
</feature>
<gene>
    <name evidence="10" type="ORF">FQ377_04050</name>
</gene>
<dbReference type="PANTHER" id="PTHR11537:SF254">
    <property type="entry name" value="POTASSIUM VOLTAGE-GATED CHANNEL PROTEIN SHAB"/>
    <property type="match status" value="1"/>
</dbReference>
<feature type="transmembrane region" description="Helical" evidence="8">
    <location>
        <begin position="12"/>
        <end position="31"/>
    </location>
</feature>
<name>A0A5D0XX43_9MICC</name>
<reference evidence="10 11" key="1">
    <citation type="submission" date="2019-08" db="EMBL/GenBank/DDBJ databases">
        <title>Genone of Arthrobacter echini P9.</title>
        <authorList>
            <person name="Bowman J.P."/>
        </authorList>
    </citation>
    <scope>NUCLEOTIDE SEQUENCE [LARGE SCALE GENOMIC DNA]</scope>
    <source>
        <strain evidence="10 11">P9</strain>
    </source>
</reference>
<dbReference type="SUPFAM" id="SSF81324">
    <property type="entry name" value="Voltage-gated potassium channels"/>
    <property type="match status" value="1"/>
</dbReference>
<feature type="transmembrane region" description="Helical" evidence="8">
    <location>
        <begin position="112"/>
        <end position="129"/>
    </location>
</feature>
<feature type="transmembrane region" description="Helical" evidence="8">
    <location>
        <begin position="149"/>
        <end position="167"/>
    </location>
</feature>
<dbReference type="Gene3D" id="1.20.120.350">
    <property type="entry name" value="Voltage-gated potassium channels. Chain C"/>
    <property type="match status" value="1"/>
</dbReference>
<evidence type="ECO:0000256" key="7">
    <source>
        <dbReference type="ARBA" id="ARBA00023303"/>
    </source>
</evidence>
<comment type="caution">
    <text evidence="10">The sequence shown here is derived from an EMBL/GenBank/DDBJ whole genome shotgun (WGS) entry which is preliminary data.</text>
</comment>
<evidence type="ECO:0000256" key="1">
    <source>
        <dbReference type="ARBA" id="ARBA00004141"/>
    </source>
</evidence>
<keyword evidence="6 8" id="KW-0472">Membrane</keyword>